<protein>
    <submittedName>
        <fullName evidence="3">Peptidase</fullName>
    </submittedName>
</protein>
<feature type="domain" description="PepSY" evidence="2">
    <location>
        <begin position="44"/>
        <end position="114"/>
    </location>
</feature>
<evidence type="ECO:0000259" key="2">
    <source>
        <dbReference type="Pfam" id="PF03413"/>
    </source>
</evidence>
<reference evidence="3 4" key="1">
    <citation type="submission" date="2016-09" db="EMBL/GenBank/DDBJ databases">
        <title>Vagococcus teuberi sp. nov., isolated from the Malian artisanal sour milk fene.</title>
        <authorList>
            <person name="Wullschleger S."/>
            <person name="Seifert C."/>
            <person name="Baumgartner S."/>
            <person name="Lacroix C."/>
            <person name="Bonfoh B."/>
            <person name="Stevens M.J."/>
            <person name="Meile L."/>
        </authorList>
    </citation>
    <scope>NUCLEOTIDE SEQUENCE [LARGE SCALE GENOMIC DNA]</scope>
    <source>
        <strain evidence="3 4">DSM 21459</strain>
    </source>
</reference>
<dbReference type="OrthoDB" id="2989832at2"/>
<dbReference type="InterPro" id="IPR025711">
    <property type="entry name" value="PepSY"/>
</dbReference>
<name>A0A1J0A4A6_9ENTE</name>
<dbReference type="RefSeq" id="WP_071456338.1">
    <property type="nucleotide sequence ID" value="NZ_CABJEN010000004.1"/>
</dbReference>
<dbReference type="Proteomes" id="UP000191200">
    <property type="component" value="Chromosome"/>
</dbReference>
<gene>
    <name evidence="3" type="ORF">BHY08_02340</name>
</gene>
<keyword evidence="1" id="KW-0472">Membrane</keyword>
<sequence>MFHKKQKTKEVYHYGLTTGLGIGLALGAVAGALVTKWYNDNKVLSADDILEQVKSDFLQDGPIEGSWIHFKKEPLDKFAIKTDVYTGGISRIEEGQLVQYEFTADAHTGSIIDIHKIEN</sequence>
<dbReference type="STRING" id="519472.BHY08_02340"/>
<evidence type="ECO:0000313" key="3">
    <source>
        <dbReference type="EMBL" id="APB30764.1"/>
    </source>
</evidence>
<keyword evidence="1" id="KW-0812">Transmembrane</keyword>
<feature type="transmembrane region" description="Helical" evidence="1">
    <location>
        <begin position="12"/>
        <end position="34"/>
    </location>
</feature>
<keyword evidence="1" id="KW-1133">Transmembrane helix</keyword>
<dbReference type="EMBL" id="CP017267">
    <property type="protein sequence ID" value="APB30764.1"/>
    <property type="molecule type" value="Genomic_DNA"/>
</dbReference>
<evidence type="ECO:0000313" key="4">
    <source>
        <dbReference type="Proteomes" id="UP000191200"/>
    </source>
</evidence>
<dbReference type="AlphaFoldDB" id="A0A1J0A4A6"/>
<keyword evidence="4" id="KW-1185">Reference proteome</keyword>
<proteinExistence type="predicted"/>
<organism evidence="3 4">
    <name type="scientific">Vagococcus teuberi</name>
    <dbReference type="NCBI Taxonomy" id="519472"/>
    <lineage>
        <taxon>Bacteria</taxon>
        <taxon>Bacillati</taxon>
        <taxon>Bacillota</taxon>
        <taxon>Bacilli</taxon>
        <taxon>Lactobacillales</taxon>
        <taxon>Enterococcaceae</taxon>
        <taxon>Vagococcus</taxon>
    </lineage>
</organism>
<dbReference type="Pfam" id="PF03413">
    <property type="entry name" value="PepSY"/>
    <property type="match status" value="1"/>
</dbReference>
<accession>A0A1J0A4A6</accession>
<evidence type="ECO:0000256" key="1">
    <source>
        <dbReference type="SAM" id="Phobius"/>
    </source>
</evidence>
<dbReference type="KEGG" id="vte:BHY08_02340"/>